<name>A0ABX2EM24_9BURK</name>
<organism evidence="2 3">
    <name type="scientific">Pseudaquabacterium terrae</name>
    <dbReference type="NCBI Taxonomy" id="2732868"/>
    <lineage>
        <taxon>Bacteria</taxon>
        <taxon>Pseudomonadati</taxon>
        <taxon>Pseudomonadota</taxon>
        <taxon>Betaproteobacteria</taxon>
        <taxon>Burkholderiales</taxon>
        <taxon>Sphaerotilaceae</taxon>
        <taxon>Pseudaquabacterium</taxon>
    </lineage>
</organism>
<keyword evidence="3" id="KW-1185">Reference proteome</keyword>
<dbReference type="Pfam" id="PF03695">
    <property type="entry name" value="UPF0149"/>
    <property type="match status" value="1"/>
</dbReference>
<dbReference type="Gene3D" id="1.20.120.740">
    <property type="entry name" value="YgfB uncharacterised protein family UPF0149, PF03695"/>
    <property type="match status" value="1"/>
</dbReference>
<dbReference type="InterPro" id="IPR011978">
    <property type="entry name" value="YgfB-like"/>
</dbReference>
<dbReference type="Proteomes" id="UP000737171">
    <property type="component" value="Unassembled WGS sequence"/>
</dbReference>
<dbReference type="RefSeq" id="WP_173126670.1">
    <property type="nucleotide sequence ID" value="NZ_JABRWJ010000006.1"/>
</dbReference>
<feature type="compositionally biased region" description="Pro residues" evidence="1">
    <location>
        <begin position="1"/>
        <end position="22"/>
    </location>
</feature>
<dbReference type="EMBL" id="JABRWJ010000006">
    <property type="protein sequence ID" value="NRF69564.1"/>
    <property type="molecule type" value="Genomic_DNA"/>
</dbReference>
<dbReference type="NCBIfam" id="TIGR02292">
    <property type="entry name" value="ygfB_yecA"/>
    <property type="match status" value="1"/>
</dbReference>
<accession>A0ABX2EM24</accession>
<dbReference type="SUPFAM" id="SSF101327">
    <property type="entry name" value="YgfB-like"/>
    <property type="match status" value="1"/>
</dbReference>
<gene>
    <name evidence="2" type="ORF">HLB44_21405</name>
</gene>
<evidence type="ECO:0000313" key="3">
    <source>
        <dbReference type="Proteomes" id="UP000737171"/>
    </source>
</evidence>
<reference evidence="2 3" key="1">
    <citation type="submission" date="2020-05" db="EMBL/GenBank/DDBJ databases">
        <title>Aquincola sp. isolate from soil.</title>
        <authorList>
            <person name="Han J."/>
            <person name="Kim D.-U."/>
        </authorList>
    </citation>
    <scope>NUCLEOTIDE SEQUENCE [LARGE SCALE GENOMIC DNA]</scope>
    <source>
        <strain evidence="2 3">S2</strain>
    </source>
</reference>
<feature type="region of interest" description="Disordered" evidence="1">
    <location>
        <begin position="1"/>
        <end position="33"/>
    </location>
</feature>
<dbReference type="InterPro" id="IPR036255">
    <property type="entry name" value="YgfB-like_sf"/>
</dbReference>
<sequence>MNPRRPPASKPTRPSKPPAPARPKPESAPAAIGPLSDAELGELEALLDSLPAGHEALDMTMVDGYLCGVLLQPRPVPEGLWLARIVDLDGKPAPAGFALQRLAELARRRHDELNRAIERRGWFDPWVYELDDEASPSEAVLPWVAGFAAALDTFPALIERHEEAILEPLATLYRHFDPDDLEDADALLAEIETLELPVDLPEAVEDLVRSVLLIADVVRPQAAAATPRRGPPRRR</sequence>
<proteinExistence type="predicted"/>
<evidence type="ECO:0000313" key="2">
    <source>
        <dbReference type="EMBL" id="NRF69564.1"/>
    </source>
</evidence>
<protein>
    <submittedName>
        <fullName evidence="2">YecA family protein</fullName>
    </submittedName>
</protein>
<comment type="caution">
    <text evidence="2">The sequence shown here is derived from an EMBL/GenBank/DDBJ whole genome shotgun (WGS) entry which is preliminary data.</text>
</comment>
<evidence type="ECO:0000256" key="1">
    <source>
        <dbReference type="SAM" id="MobiDB-lite"/>
    </source>
</evidence>